<dbReference type="RefSeq" id="WP_068224891.1">
    <property type="nucleotide sequence ID" value="NZ_CP014623.1"/>
</dbReference>
<dbReference type="PANTHER" id="PTHR18901">
    <property type="entry name" value="2-DEOXYGLUCOSE-6-PHOSPHATE PHOSPHATASE 2"/>
    <property type="match status" value="1"/>
</dbReference>
<accession>A0A192H2X4</accession>
<dbReference type="SFLD" id="SFLDG01129">
    <property type="entry name" value="C1.5:_HAD__Beta-PGM__Phosphata"/>
    <property type="match status" value="1"/>
</dbReference>
<dbReference type="Pfam" id="PF13419">
    <property type="entry name" value="HAD_2"/>
    <property type="match status" value="1"/>
</dbReference>
<dbReference type="SFLD" id="SFLDS00003">
    <property type="entry name" value="Haloacid_Dehalogenase"/>
    <property type="match status" value="1"/>
</dbReference>
<dbReference type="STRING" id="375175.AYR53_10545"/>
<proteinExistence type="predicted"/>
<sequence>MVVHGIIFDMDGLMFDSEKLYNQANIEAAKEMKLPFPDDYYQRFIGASDDDMMAFFDEAFGGKEQTERFMELTYQRINELVRTGHLKKKPGLDDLLDYLDQQRIAKIIASSNFKSKITEFLVAGGISDRFSKIVSVDKVKAGKPAPDLFLRAQTELALPKEQVLILEDSPNGLLAAKAANINCLIVPDLIQPTDEMRQQALAVLPNLGAVKDYLEKINH</sequence>
<dbReference type="PRINTS" id="PR00413">
    <property type="entry name" value="HADHALOGNASE"/>
</dbReference>
<dbReference type="OrthoDB" id="9797743at2"/>
<dbReference type="Proteomes" id="UP000078582">
    <property type="component" value="Chromosome"/>
</dbReference>
<dbReference type="InterPro" id="IPR036412">
    <property type="entry name" value="HAD-like_sf"/>
</dbReference>
<dbReference type="InterPro" id="IPR023214">
    <property type="entry name" value="HAD_sf"/>
</dbReference>
<evidence type="ECO:0000313" key="1">
    <source>
        <dbReference type="EMBL" id="ANK63164.1"/>
    </source>
</evidence>
<dbReference type="NCBIfam" id="TIGR01509">
    <property type="entry name" value="HAD-SF-IA-v3"/>
    <property type="match status" value="1"/>
</dbReference>
<organism evidence="1 2">
    <name type="scientific">Loigolactobacillus backii</name>
    <dbReference type="NCBI Taxonomy" id="375175"/>
    <lineage>
        <taxon>Bacteria</taxon>
        <taxon>Bacillati</taxon>
        <taxon>Bacillota</taxon>
        <taxon>Bacilli</taxon>
        <taxon>Lactobacillales</taxon>
        <taxon>Lactobacillaceae</taxon>
        <taxon>Loigolactobacillus</taxon>
    </lineage>
</organism>
<evidence type="ECO:0000313" key="2">
    <source>
        <dbReference type="Proteomes" id="UP000078582"/>
    </source>
</evidence>
<protein>
    <submittedName>
        <fullName evidence="1">Haloacid dehalogenase</fullName>
    </submittedName>
</protein>
<dbReference type="PANTHER" id="PTHR18901:SF38">
    <property type="entry name" value="PSEUDOURIDINE-5'-PHOSPHATASE"/>
    <property type="match status" value="1"/>
</dbReference>
<dbReference type="Gene3D" id="1.10.150.240">
    <property type="entry name" value="Putative phosphatase, domain 2"/>
    <property type="match status" value="1"/>
</dbReference>
<dbReference type="InterPro" id="IPR023198">
    <property type="entry name" value="PGP-like_dom2"/>
</dbReference>
<dbReference type="Gene3D" id="3.40.50.1000">
    <property type="entry name" value="HAD superfamily/HAD-like"/>
    <property type="match status" value="1"/>
</dbReference>
<gene>
    <name evidence="1" type="ORF">AYR53_10545</name>
</gene>
<dbReference type="AlphaFoldDB" id="A0A192H2X4"/>
<keyword evidence="2" id="KW-1185">Reference proteome</keyword>
<dbReference type="InterPro" id="IPR041492">
    <property type="entry name" value="HAD_2"/>
</dbReference>
<dbReference type="GeneID" id="42982697"/>
<dbReference type="InterPro" id="IPR006439">
    <property type="entry name" value="HAD-SF_hydro_IA"/>
</dbReference>
<name>A0A192H2X4_9LACO</name>
<dbReference type="SUPFAM" id="SSF56784">
    <property type="entry name" value="HAD-like"/>
    <property type="match status" value="1"/>
</dbReference>
<dbReference type="KEGG" id="lbt:AYR52_05520"/>
<reference evidence="1 2" key="1">
    <citation type="submission" date="2016-03" db="EMBL/GenBank/DDBJ databases">
        <title>Pediococcus and Lactobacillus from brewery environment - whole genome sequencing and assembly.</title>
        <authorList>
            <person name="Behr J."/>
            <person name="Geissler A.J."/>
            <person name="Vogel R.F."/>
        </authorList>
    </citation>
    <scope>NUCLEOTIDE SEQUENCE [LARGE SCALE GENOMIC DNA]</scope>
    <source>
        <strain evidence="1 2">TMW 1.1989</strain>
    </source>
</reference>
<dbReference type="EMBL" id="CP014873">
    <property type="protein sequence ID" value="ANK63164.1"/>
    <property type="molecule type" value="Genomic_DNA"/>
</dbReference>